<keyword evidence="3" id="KW-1185">Reference proteome</keyword>
<comment type="caution">
    <text evidence="2">The sequence shown here is derived from an EMBL/GenBank/DDBJ whole genome shotgun (WGS) entry which is preliminary data.</text>
</comment>
<accession>A0A370GYU7</accession>
<keyword evidence="1" id="KW-1133">Transmembrane helix</keyword>
<dbReference type="Proteomes" id="UP000254720">
    <property type="component" value="Unassembled WGS sequence"/>
</dbReference>
<gene>
    <name evidence="2" type="ORF">C8D86_10188</name>
</gene>
<feature type="transmembrane region" description="Helical" evidence="1">
    <location>
        <begin position="20"/>
        <end position="41"/>
    </location>
</feature>
<dbReference type="EMBL" id="QQAX01000001">
    <property type="protein sequence ID" value="RDI48809.1"/>
    <property type="molecule type" value="Genomic_DNA"/>
</dbReference>
<organism evidence="2 3">
    <name type="scientific">Aquicella lusitana</name>
    <dbReference type="NCBI Taxonomy" id="254246"/>
    <lineage>
        <taxon>Bacteria</taxon>
        <taxon>Pseudomonadati</taxon>
        <taxon>Pseudomonadota</taxon>
        <taxon>Gammaproteobacteria</taxon>
        <taxon>Legionellales</taxon>
        <taxon>Coxiellaceae</taxon>
        <taxon>Aquicella</taxon>
    </lineage>
</organism>
<name>A0A370GYU7_9COXI</name>
<reference evidence="2 3" key="1">
    <citation type="submission" date="2018-07" db="EMBL/GenBank/DDBJ databases">
        <title>Genomic Encyclopedia of Type Strains, Phase IV (KMG-IV): sequencing the most valuable type-strain genomes for metagenomic binning, comparative biology and taxonomic classification.</title>
        <authorList>
            <person name="Goeker M."/>
        </authorList>
    </citation>
    <scope>NUCLEOTIDE SEQUENCE [LARGE SCALE GENOMIC DNA]</scope>
    <source>
        <strain evidence="2 3">DSM 16500</strain>
    </source>
</reference>
<sequence>MIQPAVCLVVSPNFISRFNILSFILFFREFYFLSVHIAVILTEAKDLFLYVGRSFEQKRSQDDGFIEHFVRMAKVQFKECFLCVNFQALASLRY</sequence>
<protein>
    <submittedName>
        <fullName evidence="2">Uncharacterized protein</fullName>
    </submittedName>
</protein>
<evidence type="ECO:0000313" key="3">
    <source>
        <dbReference type="Proteomes" id="UP000254720"/>
    </source>
</evidence>
<keyword evidence="1" id="KW-0472">Membrane</keyword>
<proteinExistence type="predicted"/>
<dbReference type="AlphaFoldDB" id="A0A370GYU7"/>
<evidence type="ECO:0000256" key="1">
    <source>
        <dbReference type="SAM" id="Phobius"/>
    </source>
</evidence>
<keyword evidence="1" id="KW-0812">Transmembrane</keyword>
<evidence type="ECO:0000313" key="2">
    <source>
        <dbReference type="EMBL" id="RDI48809.1"/>
    </source>
</evidence>